<dbReference type="Proteomes" id="UP000011082">
    <property type="component" value="Unassembled WGS sequence"/>
</dbReference>
<reference evidence="2" key="1">
    <citation type="submission" date="2011-05" db="EMBL/GenBank/DDBJ databases">
        <title>The genome sequence of Vittaforma corneae strain ATCC 50505.</title>
        <authorList>
            <consortium name="The Broad Institute Genome Sequencing Platform"/>
            <person name="Cuomo C."/>
            <person name="Didier E."/>
            <person name="Bowers L."/>
            <person name="Young S.K."/>
            <person name="Zeng Q."/>
            <person name="Gargeya S."/>
            <person name="Fitzgerald M."/>
            <person name="Haas B."/>
            <person name="Abouelleil A."/>
            <person name="Alvarado L."/>
            <person name="Arachchi H.M."/>
            <person name="Berlin A."/>
            <person name="Chapman S.B."/>
            <person name="Gearin G."/>
            <person name="Goldberg J."/>
            <person name="Griggs A."/>
            <person name="Gujja S."/>
            <person name="Hansen M."/>
            <person name="Heiman D."/>
            <person name="Howarth C."/>
            <person name="Larimer J."/>
            <person name="Lui A."/>
            <person name="MacDonald P.J.P."/>
            <person name="McCowen C."/>
            <person name="Montmayeur A."/>
            <person name="Murphy C."/>
            <person name="Neiman D."/>
            <person name="Pearson M."/>
            <person name="Priest M."/>
            <person name="Roberts A."/>
            <person name="Saif S."/>
            <person name="Shea T."/>
            <person name="Sisk P."/>
            <person name="Stolte C."/>
            <person name="Sykes S."/>
            <person name="Wortman J."/>
            <person name="Nusbaum C."/>
            <person name="Birren B."/>
        </authorList>
    </citation>
    <scope>NUCLEOTIDE SEQUENCE [LARGE SCALE GENOMIC DNA]</scope>
    <source>
        <strain evidence="2">ATCC 50505</strain>
    </source>
</reference>
<evidence type="ECO:0000313" key="1">
    <source>
        <dbReference type="EMBL" id="ELA40936.1"/>
    </source>
</evidence>
<protein>
    <recommendedName>
        <fullName evidence="3">GLTSCR protein conserved domain-containing protein</fullName>
    </recommendedName>
</protein>
<dbReference type="OrthoDB" id="2194491at2759"/>
<dbReference type="GeneID" id="19882735"/>
<organism evidence="1 2">
    <name type="scientific">Vittaforma corneae (strain ATCC 50505)</name>
    <name type="common">Microsporidian parasite</name>
    <name type="synonym">Nosema corneum</name>
    <dbReference type="NCBI Taxonomy" id="993615"/>
    <lineage>
        <taxon>Eukaryota</taxon>
        <taxon>Fungi</taxon>
        <taxon>Fungi incertae sedis</taxon>
        <taxon>Microsporidia</taxon>
        <taxon>Nosematidae</taxon>
        <taxon>Vittaforma</taxon>
    </lineage>
</organism>
<dbReference type="InParanoid" id="L2GJ96"/>
<name>L2GJ96_VITCO</name>
<dbReference type="VEuPathDB" id="MicrosporidiaDB:VICG_02025"/>
<sequence>MGLSYSSGIPNIKKDRILAFIEKDIFVLNNYETVPFKNKNHAIECLIPYHIFHLTADDIKFRGSDVEIDIRTEIDVMKTKISNMIKEHTFDDEGFTPQLLLYHEQRILNSIAQQAKAAQPSKRKKYAADKRFLKVRIPRTDLYRVHGDFPKLRIKIDKD</sequence>
<proteinExistence type="predicted"/>
<dbReference type="AlphaFoldDB" id="L2GJ96"/>
<gene>
    <name evidence="1" type="ORF">VICG_02025</name>
</gene>
<dbReference type="STRING" id="993615.L2GJ96"/>
<dbReference type="EMBL" id="JH370154">
    <property type="protein sequence ID" value="ELA40936.1"/>
    <property type="molecule type" value="Genomic_DNA"/>
</dbReference>
<dbReference type="RefSeq" id="XP_007605470.1">
    <property type="nucleotide sequence ID" value="XM_007605408.1"/>
</dbReference>
<keyword evidence="2" id="KW-1185">Reference proteome</keyword>
<evidence type="ECO:0000313" key="2">
    <source>
        <dbReference type="Proteomes" id="UP000011082"/>
    </source>
</evidence>
<evidence type="ECO:0008006" key="3">
    <source>
        <dbReference type="Google" id="ProtNLM"/>
    </source>
</evidence>
<accession>L2GJ96</accession>
<dbReference type="HOGENOM" id="CLU_1662164_0_0_1"/>